<protein>
    <recommendedName>
        <fullName evidence="3">DUF4177 domain-containing protein</fullName>
    </recommendedName>
</protein>
<dbReference type="EMBL" id="JBHSOF010000043">
    <property type="protein sequence ID" value="MFC5666642.1"/>
    <property type="molecule type" value="Genomic_DNA"/>
</dbReference>
<comment type="caution">
    <text evidence="1">The sequence shown here is derived from an EMBL/GenBank/DDBJ whole genome shotgun (WGS) entry which is preliminary data.</text>
</comment>
<reference evidence="2" key="1">
    <citation type="journal article" date="2019" name="Int. J. Syst. Evol. Microbiol.">
        <title>The Global Catalogue of Microorganisms (GCM) 10K type strain sequencing project: providing services to taxonomists for standard genome sequencing and annotation.</title>
        <authorList>
            <consortium name="The Broad Institute Genomics Platform"/>
            <consortium name="The Broad Institute Genome Sequencing Center for Infectious Disease"/>
            <person name="Wu L."/>
            <person name="Ma J."/>
        </authorList>
    </citation>
    <scope>NUCLEOTIDE SEQUENCE [LARGE SCALE GENOMIC DNA]</scope>
    <source>
        <strain evidence="2">CGMCC 4.1437</strain>
    </source>
</reference>
<proteinExistence type="predicted"/>
<evidence type="ECO:0008006" key="3">
    <source>
        <dbReference type="Google" id="ProtNLM"/>
    </source>
</evidence>
<sequence length="70" mass="7264">MRSAGPAPPPAATTYRVRYALAGAPGVRHAEVTVVPGYSQESDIPAILAARLTGPPADGWRIVLLDVVEA</sequence>
<evidence type="ECO:0000313" key="1">
    <source>
        <dbReference type="EMBL" id="MFC5666642.1"/>
    </source>
</evidence>
<gene>
    <name evidence="1" type="ORF">ACFP3U_27210</name>
</gene>
<name>A0ABW0X7X2_9ACTN</name>
<evidence type="ECO:0000313" key="2">
    <source>
        <dbReference type="Proteomes" id="UP001595975"/>
    </source>
</evidence>
<dbReference type="RefSeq" id="WP_380228339.1">
    <property type="nucleotide sequence ID" value="NZ_JBHSOF010000043.1"/>
</dbReference>
<keyword evidence="2" id="KW-1185">Reference proteome</keyword>
<organism evidence="1 2">
    <name type="scientific">Kitasatospora misakiensis</name>
    <dbReference type="NCBI Taxonomy" id="67330"/>
    <lineage>
        <taxon>Bacteria</taxon>
        <taxon>Bacillati</taxon>
        <taxon>Actinomycetota</taxon>
        <taxon>Actinomycetes</taxon>
        <taxon>Kitasatosporales</taxon>
        <taxon>Streptomycetaceae</taxon>
        <taxon>Kitasatospora</taxon>
    </lineage>
</organism>
<dbReference type="Proteomes" id="UP001595975">
    <property type="component" value="Unassembled WGS sequence"/>
</dbReference>
<accession>A0ABW0X7X2</accession>